<proteinExistence type="predicted"/>
<name>A0A7T8H2E0_CALRO</name>
<accession>A0A7T8H2E0</accession>
<evidence type="ECO:0000313" key="2">
    <source>
        <dbReference type="Proteomes" id="UP000595437"/>
    </source>
</evidence>
<protein>
    <submittedName>
        <fullName evidence="1">Uncharacterized protein</fullName>
    </submittedName>
</protein>
<evidence type="ECO:0000313" key="1">
    <source>
        <dbReference type="EMBL" id="QQP41926.1"/>
    </source>
</evidence>
<sequence>GNLNNKRDCCSAVRDGCLKAANLLNFPLSDVLCTSDSRKRSGASDLRRPNSMGCISLETTLLEARRAATRLARMSRHL</sequence>
<keyword evidence="2" id="KW-1185">Reference proteome</keyword>
<dbReference type="Proteomes" id="UP000595437">
    <property type="component" value="Chromosome 11"/>
</dbReference>
<reference evidence="2" key="1">
    <citation type="submission" date="2021-01" db="EMBL/GenBank/DDBJ databases">
        <title>Caligus Genome Assembly.</title>
        <authorList>
            <person name="Gallardo-Escarate C."/>
        </authorList>
    </citation>
    <scope>NUCLEOTIDE SEQUENCE [LARGE SCALE GENOMIC DNA]</scope>
</reference>
<dbReference type="AlphaFoldDB" id="A0A7T8H2E0"/>
<dbReference type="EMBL" id="CP045900">
    <property type="protein sequence ID" value="QQP41926.1"/>
    <property type="molecule type" value="Genomic_DNA"/>
</dbReference>
<gene>
    <name evidence="1" type="ORF">FKW44_016438</name>
</gene>
<feature type="non-terminal residue" evidence="1">
    <location>
        <position position="78"/>
    </location>
</feature>
<organism evidence="1 2">
    <name type="scientific">Caligus rogercresseyi</name>
    <name type="common">Sea louse</name>
    <dbReference type="NCBI Taxonomy" id="217165"/>
    <lineage>
        <taxon>Eukaryota</taxon>
        <taxon>Metazoa</taxon>
        <taxon>Ecdysozoa</taxon>
        <taxon>Arthropoda</taxon>
        <taxon>Crustacea</taxon>
        <taxon>Multicrustacea</taxon>
        <taxon>Hexanauplia</taxon>
        <taxon>Copepoda</taxon>
        <taxon>Siphonostomatoida</taxon>
        <taxon>Caligidae</taxon>
        <taxon>Caligus</taxon>
    </lineage>
</organism>